<dbReference type="PANTHER" id="PTHR24291:SF175">
    <property type="entry name" value="CYTOCHROME P450"/>
    <property type="match status" value="1"/>
</dbReference>
<dbReference type="InterPro" id="IPR002401">
    <property type="entry name" value="Cyt_P450_E_grp-I"/>
</dbReference>
<keyword evidence="2" id="KW-0408">Iron</keyword>
<dbReference type="AlphaFoldDB" id="A0A8H7PUK6"/>
<evidence type="ECO:0000256" key="2">
    <source>
        <dbReference type="PIRSR" id="PIRSR602401-1"/>
    </source>
</evidence>
<keyword evidence="2" id="KW-0349">Heme</keyword>
<dbReference type="CDD" id="cd11069">
    <property type="entry name" value="CYP_FUM15-like"/>
    <property type="match status" value="1"/>
</dbReference>
<dbReference type="OrthoDB" id="1470350at2759"/>
<dbReference type="PANTHER" id="PTHR24291">
    <property type="entry name" value="CYTOCHROME P450 FAMILY 4"/>
    <property type="match status" value="1"/>
</dbReference>
<accession>A0A8H7PUK6</accession>
<dbReference type="GO" id="GO:0005506">
    <property type="term" value="F:iron ion binding"/>
    <property type="evidence" value="ECO:0007669"/>
    <property type="project" value="InterPro"/>
</dbReference>
<dbReference type="InterPro" id="IPR001128">
    <property type="entry name" value="Cyt_P450"/>
</dbReference>
<protein>
    <recommendedName>
        <fullName evidence="5">Cytochrome P450</fullName>
    </recommendedName>
</protein>
<dbReference type="GO" id="GO:0016705">
    <property type="term" value="F:oxidoreductase activity, acting on paired donors, with incorporation or reduction of molecular oxygen"/>
    <property type="evidence" value="ECO:0007669"/>
    <property type="project" value="InterPro"/>
</dbReference>
<dbReference type="GO" id="GO:0020037">
    <property type="term" value="F:heme binding"/>
    <property type="evidence" value="ECO:0007669"/>
    <property type="project" value="InterPro"/>
</dbReference>
<keyword evidence="4" id="KW-1185">Reference proteome</keyword>
<comment type="similarity">
    <text evidence="1">Belongs to the cytochrome P450 family.</text>
</comment>
<dbReference type="GO" id="GO:0004497">
    <property type="term" value="F:monooxygenase activity"/>
    <property type="evidence" value="ECO:0007669"/>
    <property type="project" value="InterPro"/>
</dbReference>
<evidence type="ECO:0000313" key="3">
    <source>
        <dbReference type="EMBL" id="KAG2179491.1"/>
    </source>
</evidence>
<dbReference type="Pfam" id="PF00067">
    <property type="entry name" value="p450"/>
    <property type="match status" value="1"/>
</dbReference>
<comment type="cofactor">
    <cofactor evidence="2">
        <name>heme</name>
        <dbReference type="ChEBI" id="CHEBI:30413"/>
    </cofactor>
</comment>
<dbReference type="PRINTS" id="PR00385">
    <property type="entry name" value="P450"/>
</dbReference>
<proteinExistence type="inferred from homology"/>
<organism evidence="3 4">
    <name type="scientific">Umbelopsis vinacea</name>
    <dbReference type="NCBI Taxonomy" id="44442"/>
    <lineage>
        <taxon>Eukaryota</taxon>
        <taxon>Fungi</taxon>
        <taxon>Fungi incertae sedis</taxon>
        <taxon>Mucoromycota</taxon>
        <taxon>Mucoromycotina</taxon>
        <taxon>Umbelopsidomycetes</taxon>
        <taxon>Umbelopsidales</taxon>
        <taxon>Umbelopsidaceae</taxon>
        <taxon>Umbelopsis</taxon>
    </lineage>
</organism>
<feature type="binding site" description="axial binding residue" evidence="2">
    <location>
        <position position="507"/>
    </location>
    <ligand>
        <name>heme</name>
        <dbReference type="ChEBI" id="CHEBI:30413"/>
    </ligand>
    <ligandPart>
        <name>Fe</name>
        <dbReference type="ChEBI" id="CHEBI:18248"/>
    </ligandPart>
</feature>
<dbReference type="SUPFAM" id="SSF48264">
    <property type="entry name" value="Cytochrome P450"/>
    <property type="match status" value="1"/>
</dbReference>
<dbReference type="InterPro" id="IPR050196">
    <property type="entry name" value="Cytochrome_P450_Monoox"/>
</dbReference>
<sequence length="559" mass="62921">MSSLLGNLQSIAEQQLQFLWQKAEPLLQPLLENEQWKPYAITLGVLGPLSYVFYKNYIDNLYLNPLNRLPGPPIGWDALFMLGNFRAITVAETARPQLDWTEKYGGIIRYYGLFNIPRVMVSDPELLKQILVTHQYDFVKPKELAEFIGKILGVGLLVAEGAEHRHQRKMLNPVFSVNAIRGMVPDMFVPGKRLVDAWTEELNNGEKELNILNGLSRATLDVISINGFGYDYASSVPGAPPNDLNEAYNRVFAGSDVFIRILFAIFPIMRKLPLKRNIEFRKAIKTIDTESMKLVTEARKRSSGEKQGSGRKATRDLLSIMTKERDEASGEGMDDNALQAQIMTFLAAGHETTSVTVTWALHELSQHPEVQDQLREEIKSVFSNINYDHPLFADPISVDESELAGANIPSFDEINNLPFLNNVVKEILRLIPPVPMTNRTVEKDIVVGGYLFPKGARVFIPPAVTQRMTSAWGDDGLKFRPSRWDEPLAQAAGPYTYMPFLAGGRQCIGYRFALIEIKILLGVLINAFKFTAKPGVEIKKRQAITWRPSPDLILYAERV</sequence>
<reference evidence="3" key="1">
    <citation type="submission" date="2020-12" db="EMBL/GenBank/DDBJ databases">
        <title>Metabolic potential, ecology and presence of endohyphal bacteria is reflected in genomic diversity of Mucoromycotina.</title>
        <authorList>
            <person name="Muszewska A."/>
            <person name="Okrasinska A."/>
            <person name="Steczkiewicz K."/>
            <person name="Drgas O."/>
            <person name="Orlowska M."/>
            <person name="Perlinska-Lenart U."/>
            <person name="Aleksandrzak-Piekarczyk T."/>
            <person name="Szatraj K."/>
            <person name="Zielenkiewicz U."/>
            <person name="Pilsyk S."/>
            <person name="Malc E."/>
            <person name="Mieczkowski P."/>
            <person name="Kruszewska J.S."/>
            <person name="Biernat P."/>
            <person name="Pawlowska J."/>
        </authorList>
    </citation>
    <scope>NUCLEOTIDE SEQUENCE</scope>
    <source>
        <strain evidence="3">WA0000051536</strain>
    </source>
</reference>
<evidence type="ECO:0008006" key="5">
    <source>
        <dbReference type="Google" id="ProtNLM"/>
    </source>
</evidence>
<evidence type="ECO:0000313" key="4">
    <source>
        <dbReference type="Proteomes" id="UP000612746"/>
    </source>
</evidence>
<name>A0A8H7PUK6_9FUNG</name>
<dbReference type="PRINTS" id="PR00463">
    <property type="entry name" value="EP450I"/>
</dbReference>
<keyword evidence="2" id="KW-0479">Metal-binding</keyword>
<comment type="caution">
    <text evidence="3">The sequence shown here is derived from an EMBL/GenBank/DDBJ whole genome shotgun (WGS) entry which is preliminary data.</text>
</comment>
<dbReference type="InterPro" id="IPR036396">
    <property type="entry name" value="Cyt_P450_sf"/>
</dbReference>
<evidence type="ECO:0000256" key="1">
    <source>
        <dbReference type="ARBA" id="ARBA00010617"/>
    </source>
</evidence>
<dbReference type="Proteomes" id="UP000612746">
    <property type="component" value="Unassembled WGS sequence"/>
</dbReference>
<dbReference type="EMBL" id="JAEPRA010000010">
    <property type="protein sequence ID" value="KAG2179491.1"/>
    <property type="molecule type" value="Genomic_DNA"/>
</dbReference>
<dbReference type="Gene3D" id="1.10.630.10">
    <property type="entry name" value="Cytochrome P450"/>
    <property type="match status" value="1"/>
</dbReference>
<gene>
    <name evidence="3" type="ORF">INT44_006337</name>
</gene>